<evidence type="ECO:0000256" key="10">
    <source>
        <dbReference type="ARBA" id="ARBA00022839"/>
    </source>
</evidence>
<keyword evidence="12" id="KW-0175">Coiled coil</keyword>
<evidence type="ECO:0000256" key="11">
    <source>
        <dbReference type="HAMAP-Rule" id="MF_03182"/>
    </source>
</evidence>
<keyword evidence="9 11" id="KW-0378">Hydrolase</keyword>
<comment type="cofactor">
    <cofactor evidence="11">
        <name>a divalent metal cation</name>
        <dbReference type="ChEBI" id="CHEBI:60240"/>
    </cofactor>
    <text evidence="11">Binds 2 metal cations per subunit in the catalytic exonuclease domain.</text>
</comment>
<dbReference type="GO" id="GO:0000932">
    <property type="term" value="C:P-body"/>
    <property type="evidence" value="ECO:0007669"/>
    <property type="project" value="TreeGrafter"/>
</dbReference>
<dbReference type="InterPro" id="IPR036322">
    <property type="entry name" value="WD40_repeat_dom_sf"/>
</dbReference>
<dbReference type="InterPro" id="IPR028881">
    <property type="entry name" value="PAN2_UCH_dom"/>
</dbReference>
<keyword evidence="4" id="KW-0853">WD repeat</keyword>
<dbReference type="InterPro" id="IPR030843">
    <property type="entry name" value="PAN2"/>
</dbReference>
<dbReference type="GO" id="GO:0000289">
    <property type="term" value="P:nuclear-transcribed mRNA poly(A) tail shortening"/>
    <property type="evidence" value="ECO:0007669"/>
    <property type="project" value="UniProtKB-UniRule"/>
</dbReference>
<proteinExistence type="inferred from homology"/>
<dbReference type="PANTHER" id="PTHR15728">
    <property type="entry name" value="DEADENYLATION COMPLEX CATALYTIC SUBUNIT PAN2"/>
    <property type="match status" value="1"/>
</dbReference>
<evidence type="ECO:0000256" key="8">
    <source>
        <dbReference type="ARBA" id="ARBA00022737"/>
    </source>
</evidence>
<evidence type="ECO:0000256" key="4">
    <source>
        <dbReference type="ARBA" id="ARBA00022574"/>
    </source>
</evidence>
<dbReference type="GO" id="GO:0004535">
    <property type="term" value="F:poly(A)-specific ribonuclease activity"/>
    <property type="evidence" value="ECO:0007669"/>
    <property type="project" value="UniProtKB-UniRule"/>
</dbReference>
<dbReference type="GO" id="GO:0031251">
    <property type="term" value="C:PAN complex"/>
    <property type="evidence" value="ECO:0007669"/>
    <property type="project" value="UniProtKB-UniRule"/>
</dbReference>
<dbReference type="Pfam" id="PF20770">
    <property type="entry name" value="PAN2_N"/>
    <property type="match status" value="1"/>
</dbReference>
<evidence type="ECO:0000259" key="13">
    <source>
        <dbReference type="PROSITE" id="PS50235"/>
    </source>
</evidence>
<dbReference type="GO" id="GO:0046872">
    <property type="term" value="F:metal ion binding"/>
    <property type="evidence" value="ECO:0007669"/>
    <property type="project" value="UniProtKB-KW"/>
</dbReference>
<dbReference type="InterPro" id="IPR015943">
    <property type="entry name" value="WD40/YVTN_repeat-like_dom_sf"/>
</dbReference>
<sequence>MEGWGEVTKIPFTGIGSTSPRTAVSTKFDSQQNIILVGDDDGYVSSFIQTSSPFSNETSPYTKYLTNSSHHPVTQLLSHRDGTLALSTDEVSFFNRRGVPKGGFDALSFKDDSFKSLNAMSFNCNSFNDVVVSTNSSLLKFDLNKPNVLTKFNHEGKITLIKESPKLLALAGTTGSLELFDPTSNASLKTFSAHNGYMSDLDVKGNYIASCGYSVKPKRYNYHQTPEYLCDPLVNIFDIRMMKAIAPVAFPAGVSSVRFHPKLPNILIIASAFGLIQFVDIFDQTNVKVYHADMPLPPQQTAKQPSLSDLQISENGDFFSFNDGYSNIHLWSITNADAISKNFVNFPQNIEKPDITIDSETFIDIDDNNVPLSIVGMPYYKELLLSNWPVDLKFIKERARLPNAIDSDLLAKADQGLFKYDSLKYGAANVVTNFYSLTSTKDSQIPKFLSEKSDQEKEQKKSIEALEESVLQCRNEDAIPNCYSRLQIQYSKFGIKDFDFAFYNRTEKYCGLENHSDNSYINALLQLFRFQPSFYNQVVNSLSTEWLPNEPQVIETNSEGSSILNELAYLFDMMYKAKASNVKTTNFSQVMNHDANASKLINLNELMNLSSHEVRELIVSFNNYLLNRLNLDFKSQFDIKFDLTELTYEIQILGRGHSCPVNEKQLGTTLSLDLITPPNNMLNKMSILINPNNQDQPTNFSNIRTNLNILTYLDYSMNQCKTVPCTQHLHTHPHTLEIRTSIIKLPPVLVLNVNLTNEEFKLINCLKKWLVPEMYALKARNNQGYSFKPTKPLSGEYKKYELLGYVCEISHQIDSSRTGGHNLVSFIKIQGEWILFNDYLVIPIPEEEVFNLTHEWKKPVIVVYQEADKVETFDYITHFQGNDSILYRDHFAGAARKEYQKQYILLTKQEAPHPGTLVAIDAEFVTLRPEQLEISYLGSKKLIKPKDLSLARVSVLRGDDESPLFGKAFIDDYIVHTSPIYDYLTSFSGIEPMDLDFCKSNKNLVTLQTAYRKLWLLLNLKVIFVGHGLYTDFRTINLQVPKEQIRDTADFYYMASFKRQLSLKFLAFVMLRERVQRGNHDSIEDARTALLLYKKYVELKKKGEFESKLNYIYEEGHRLKYRVPES</sequence>
<dbReference type="HAMAP" id="MF_03182">
    <property type="entry name" value="PAN2"/>
    <property type="match status" value="1"/>
</dbReference>
<comment type="caution">
    <text evidence="11">Lacks conserved residue(s) required for the propagation of feature annotation.</text>
</comment>
<evidence type="ECO:0000256" key="6">
    <source>
        <dbReference type="ARBA" id="ARBA00022722"/>
    </source>
</evidence>
<dbReference type="Proteomes" id="UP001202479">
    <property type="component" value="Unassembled WGS sequence"/>
</dbReference>
<dbReference type="FunFam" id="3.30.420.10:FF:000028">
    <property type="entry name" value="PAN2-PAN3 deadenylation complex catalytic subunit PAN2"/>
    <property type="match status" value="1"/>
</dbReference>
<evidence type="ECO:0000313" key="15">
    <source>
        <dbReference type="Proteomes" id="UP001202479"/>
    </source>
</evidence>
<evidence type="ECO:0000256" key="7">
    <source>
        <dbReference type="ARBA" id="ARBA00022723"/>
    </source>
</evidence>
<keyword evidence="10 11" id="KW-0269">Exonuclease</keyword>
<evidence type="ECO:0000256" key="2">
    <source>
        <dbReference type="ARBA" id="ARBA00004496"/>
    </source>
</evidence>
<evidence type="ECO:0000256" key="12">
    <source>
        <dbReference type="SAM" id="Coils"/>
    </source>
</evidence>
<dbReference type="PANTHER" id="PTHR15728:SF0">
    <property type="entry name" value="PAN2-PAN3 DEADENYLATION COMPLEX CATALYTIC SUBUNIT PAN2"/>
    <property type="match status" value="1"/>
</dbReference>
<evidence type="ECO:0000256" key="1">
    <source>
        <dbReference type="ARBA" id="ARBA00001663"/>
    </source>
</evidence>
<comment type="similarity">
    <text evidence="11">Belongs to the peptidase C19 family. PAN2 subfamily.</text>
</comment>
<feature type="domain" description="USP" evidence="13">
    <location>
        <begin position="510"/>
        <end position="867"/>
    </location>
</feature>
<dbReference type="InterPro" id="IPR012337">
    <property type="entry name" value="RNaseH-like_sf"/>
</dbReference>
<evidence type="ECO:0000256" key="3">
    <source>
        <dbReference type="ARBA" id="ARBA00022490"/>
    </source>
</evidence>
<dbReference type="InterPro" id="IPR013520">
    <property type="entry name" value="Ribonucl_H"/>
</dbReference>
<dbReference type="GO" id="GO:0006397">
    <property type="term" value="P:mRNA processing"/>
    <property type="evidence" value="ECO:0007669"/>
    <property type="project" value="UniProtKB-KW"/>
</dbReference>
<dbReference type="Gene3D" id="3.90.70.10">
    <property type="entry name" value="Cysteine proteinases"/>
    <property type="match status" value="1"/>
</dbReference>
<dbReference type="SUPFAM" id="SSF54001">
    <property type="entry name" value="Cysteine proteinases"/>
    <property type="match status" value="1"/>
</dbReference>
<dbReference type="GO" id="GO:0003676">
    <property type="term" value="F:nucleic acid binding"/>
    <property type="evidence" value="ECO:0007669"/>
    <property type="project" value="InterPro"/>
</dbReference>
<dbReference type="PROSITE" id="PS50235">
    <property type="entry name" value="USP_3"/>
    <property type="match status" value="1"/>
</dbReference>
<dbReference type="SUPFAM" id="SSF53098">
    <property type="entry name" value="Ribonuclease H-like"/>
    <property type="match status" value="1"/>
</dbReference>
<evidence type="ECO:0000256" key="9">
    <source>
        <dbReference type="ARBA" id="ARBA00022801"/>
    </source>
</evidence>
<comment type="domain">
    <text evidence="11">The linker, or PAN3 interaction domain (PID), between the WD40 repeats and the pseudo-UCH domain mediates interaction with PAN3.</text>
</comment>
<dbReference type="EMBL" id="JAHUZD010000146">
    <property type="protein sequence ID" value="KAI3402461.2"/>
    <property type="molecule type" value="Genomic_DNA"/>
</dbReference>
<keyword evidence="7 11" id="KW-0479">Metal-binding</keyword>
<organism evidence="14 15">
    <name type="scientific">Candida oxycetoniae</name>
    <dbReference type="NCBI Taxonomy" id="497107"/>
    <lineage>
        <taxon>Eukaryota</taxon>
        <taxon>Fungi</taxon>
        <taxon>Dikarya</taxon>
        <taxon>Ascomycota</taxon>
        <taxon>Saccharomycotina</taxon>
        <taxon>Pichiomycetes</taxon>
        <taxon>Debaryomycetaceae</taxon>
        <taxon>Candida/Lodderomyces clade</taxon>
        <taxon>Candida</taxon>
    </lineage>
</organism>
<dbReference type="Gene3D" id="3.30.420.10">
    <property type="entry name" value="Ribonuclease H-like superfamily/Ribonuclease H"/>
    <property type="match status" value="1"/>
</dbReference>
<keyword evidence="3 11" id="KW-0963">Cytoplasm</keyword>
<dbReference type="CDD" id="cd06143">
    <property type="entry name" value="PAN2_exo"/>
    <property type="match status" value="1"/>
</dbReference>
<comment type="catalytic activity">
    <reaction evidence="1 11">
        <text>Exonucleolytic cleavage of poly(A) to 5'-AMP.</text>
        <dbReference type="EC" id="3.1.13.4"/>
    </reaction>
</comment>
<dbReference type="InterPro" id="IPR036397">
    <property type="entry name" value="RNaseH_sf"/>
</dbReference>
<dbReference type="InterPro" id="IPR038765">
    <property type="entry name" value="Papain-like_cys_pep_sf"/>
</dbReference>
<gene>
    <name evidence="11" type="primary">PAN2</name>
    <name evidence="14" type="ORF">KGF56_004758</name>
</gene>
<dbReference type="EC" id="3.1.13.4" evidence="11"/>
<comment type="subunit">
    <text evidence="11">Forms a heterotrimer with an asymmetric homodimer of the regulatory subunit PAN3 to form the poly(A)-nuclease (PAN) deadenylation complex.</text>
</comment>
<feature type="binding site" evidence="11">
    <location>
        <position position="1085"/>
    </location>
    <ligand>
        <name>a divalent metal cation</name>
        <dbReference type="ChEBI" id="CHEBI:60240"/>
        <note>catalytic</note>
    </ligand>
</feature>
<comment type="activity regulation">
    <text evidence="11">Positively regulated by the regulatory subunit PAN3.</text>
</comment>
<keyword evidence="8" id="KW-0677">Repeat</keyword>
<keyword evidence="15" id="KW-1185">Reference proteome</keyword>
<feature type="binding site" evidence="11">
    <location>
        <position position="923"/>
    </location>
    <ligand>
        <name>a divalent metal cation</name>
        <dbReference type="ChEBI" id="CHEBI:60240"/>
        <note>catalytic</note>
    </ligand>
</feature>
<keyword evidence="5 11" id="KW-0507">mRNA processing</keyword>
<feature type="coiled-coil region" evidence="12">
    <location>
        <begin position="449"/>
        <end position="476"/>
    </location>
</feature>
<comment type="domain">
    <text evidence="11">Contains a pseudo-UCH domain. This ubiquitin C-terminal hydrolase (UCH)-like or ubiquitin specific protease (USP)-like domain is predicted to be catalytically inactive because it lacks the active site catalytic triad characteristic of thiol proteases, with residues at the equivalent structural positions that are incompatible with catalysis, and it cannot bind ubiquitin. It functions as a structural scaffold for intra- and intermolecular interactions in the complex.</text>
</comment>
<dbReference type="Pfam" id="PF13423">
    <property type="entry name" value="UCH_1"/>
    <property type="match status" value="1"/>
</dbReference>
<reference evidence="14" key="1">
    <citation type="journal article" date="2022" name="DNA Res.">
        <title>Genome analysis of five recently described species of the CUG-Ser clade uncovers Candida theae as a new hybrid lineage with pathogenic potential in the Candida parapsilosis species complex.</title>
        <authorList>
            <person name="Mixao V."/>
            <person name="Del Olmo V."/>
            <person name="Hegedusova E."/>
            <person name="Saus E."/>
            <person name="Pryszcz L."/>
            <person name="Cillingova A."/>
            <person name="Nosek J."/>
            <person name="Gabaldon T."/>
        </authorList>
    </citation>
    <scope>NUCLEOTIDE SEQUENCE</scope>
    <source>
        <strain evidence="14">CBS 10844</strain>
    </source>
</reference>
<feature type="binding site" evidence="11">
    <location>
        <position position="921"/>
    </location>
    <ligand>
        <name>a divalent metal cation</name>
        <dbReference type="ChEBI" id="CHEBI:60240"/>
        <note>catalytic</note>
    </ligand>
</feature>
<evidence type="ECO:0000256" key="5">
    <source>
        <dbReference type="ARBA" id="ARBA00022664"/>
    </source>
</evidence>
<protein>
    <recommendedName>
        <fullName evidence="11">PAN2-PAN3 deadenylation complex catalytic subunit PAN2</fullName>
        <ecNumber evidence="11">3.1.13.4</ecNumber>
    </recommendedName>
    <alternativeName>
        <fullName evidence="11">PAB1P-dependent poly(A)-specific ribonuclease</fullName>
    </alternativeName>
    <alternativeName>
        <fullName evidence="11">Poly(A)-nuclease deadenylation complex subunit 2</fullName>
        <shortName evidence="11">PAN deadenylation complex subunit 2</shortName>
    </alternativeName>
</protein>
<name>A0AAI9STE1_9ASCO</name>
<comment type="caution">
    <text evidence="14">The sequence shown here is derived from an EMBL/GenBank/DDBJ whole genome shotgun (WGS) entry which is preliminary data.</text>
</comment>
<dbReference type="Gene3D" id="2.130.10.10">
    <property type="entry name" value="YVTN repeat-like/Quinoprotein amine dehydrogenase"/>
    <property type="match status" value="1"/>
</dbReference>
<dbReference type="Pfam" id="PF00929">
    <property type="entry name" value="RNase_T"/>
    <property type="match status" value="1"/>
</dbReference>
<dbReference type="InterPro" id="IPR028889">
    <property type="entry name" value="USP"/>
</dbReference>
<evidence type="ECO:0000313" key="14">
    <source>
        <dbReference type="EMBL" id="KAI3402461.2"/>
    </source>
</evidence>
<dbReference type="InterPro" id="IPR050785">
    <property type="entry name" value="PAN2-PAN3_catalytic_subunit"/>
</dbReference>
<dbReference type="AlphaFoldDB" id="A0AAI9STE1"/>
<dbReference type="SMART" id="SM00479">
    <property type="entry name" value="EXOIII"/>
    <property type="match status" value="1"/>
</dbReference>
<keyword evidence="6 11" id="KW-0540">Nuclease</keyword>
<feature type="binding site" evidence="11">
    <location>
        <position position="1032"/>
    </location>
    <ligand>
        <name>a divalent metal cation</name>
        <dbReference type="ChEBI" id="CHEBI:60240"/>
        <note>catalytic</note>
    </ligand>
</feature>
<accession>A0AAI9STE1</accession>
<comment type="function">
    <text evidence="11">Catalytic subunit of the poly(A)-nuclease (PAN) deadenylation complex, one of two cytoplasmic mRNA deadenylases involved in mRNA turnover. PAN specifically shortens poly(A) tails of RNA and the activity is stimulated by poly(A)-binding protein PAB1. PAN deadenylation is followed by rapid degradation of the shortened mRNA tails by the CCR4-NOT complex. Deadenylated mRNAs are then degraded by two alternative mechanisms, namely exosome-mediated 3'-5' exonucleolytic degradation, or deadenlyation-dependent mRNA decaping and subsequent 5'-3' exonucleolytic degradation by XRN1. May also be involved in post-transcriptional maturation of mRNA poly(A) tails.</text>
</comment>
<comment type="subcellular location">
    <subcellularLocation>
        <location evidence="2 11">Cytoplasm</location>
    </subcellularLocation>
</comment>
<dbReference type="SUPFAM" id="SSF50978">
    <property type="entry name" value="WD40 repeat-like"/>
    <property type="match status" value="1"/>
</dbReference>
<dbReference type="InterPro" id="IPR048841">
    <property type="entry name" value="PAN2_N"/>
</dbReference>